<proteinExistence type="predicted"/>
<accession>A0A1M7KG13</accession>
<protein>
    <submittedName>
        <fullName evidence="1">Uncharacterized protein</fullName>
    </submittedName>
</protein>
<dbReference type="Proteomes" id="UP000184038">
    <property type="component" value="Unassembled WGS sequence"/>
</dbReference>
<organism evidence="1 2">
    <name type="scientific">Anaerosporobacter mobilis DSM 15930</name>
    <dbReference type="NCBI Taxonomy" id="1120996"/>
    <lineage>
        <taxon>Bacteria</taxon>
        <taxon>Bacillati</taxon>
        <taxon>Bacillota</taxon>
        <taxon>Clostridia</taxon>
        <taxon>Lachnospirales</taxon>
        <taxon>Lachnospiraceae</taxon>
        <taxon>Anaerosporobacter</taxon>
    </lineage>
</organism>
<gene>
    <name evidence="1" type="ORF">SAMN02746066_02738</name>
</gene>
<dbReference type="STRING" id="1120996.SAMN02746066_02738"/>
<reference evidence="1 2" key="1">
    <citation type="submission" date="2016-11" db="EMBL/GenBank/DDBJ databases">
        <authorList>
            <person name="Jaros S."/>
            <person name="Januszkiewicz K."/>
            <person name="Wedrychowicz H."/>
        </authorList>
    </citation>
    <scope>NUCLEOTIDE SEQUENCE [LARGE SCALE GENOMIC DNA]</scope>
    <source>
        <strain evidence="1 2">DSM 15930</strain>
    </source>
</reference>
<dbReference type="AlphaFoldDB" id="A0A1M7KG13"/>
<name>A0A1M7KG13_9FIRM</name>
<sequence length="160" mass="18751">MEQCLAFKTQNTTSDVTINMAPHILYTKESTHTAYQQHHRYILHHQITYNSQMKNTMLQYITGNLYLIDDMGYHIPCSYIPITILSSDNGSFRTSHTDIDGNYNFSYEIDYTSTSLLDKVRYTSNLKLFAYLPTIRIHFAFDTIIDDWDNVLIETPYLIK</sequence>
<keyword evidence="2" id="KW-1185">Reference proteome</keyword>
<evidence type="ECO:0000313" key="1">
    <source>
        <dbReference type="EMBL" id="SHM64252.1"/>
    </source>
</evidence>
<dbReference type="EMBL" id="FRCP01000013">
    <property type="protein sequence ID" value="SHM64252.1"/>
    <property type="molecule type" value="Genomic_DNA"/>
</dbReference>
<evidence type="ECO:0000313" key="2">
    <source>
        <dbReference type="Proteomes" id="UP000184038"/>
    </source>
</evidence>
<dbReference type="RefSeq" id="WP_139241768.1">
    <property type="nucleotide sequence ID" value="NZ_FRCP01000013.1"/>
</dbReference>